<dbReference type="FunCoup" id="G3TNV8">
    <property type="interactions" value="168"/>
</dbReference>
<dbReference type="GO" id="GO:0048020">
    <property type="term" value="F:CCR chemokine receptor binding"/>
    <property type="evidence" value="ECO:0007669"/>
    <property type="project" value="TreeGrafter"/>
</dbReference>
<name>G3TNV8_LOXAF</name>
<dbReference type="PANTHER" id="PTHR12015">
    <property type="entry name" value="SMALL INDUCIBLE CYTOKINE A"/>
    <property type="match status" value="1"/>
</dbReference>
<keyword evidence="14" id="KW-1185">Reference proteome</keyword>
<dbReference type="FunFam" id="2.40.50.40:FF:000026">
    <property type="entry name" value="C-C motif chemokine 25"/>
    <property type="match status" value="1"/>
</dbReference>
<dbReference type="GO" id="GO:0008009">
    <property type="term" value="F:chemokine activity"/>
    <property type="evidence" value="ECO:0007669"/>
    <property type="project" value="InterPro"/>
</dbReference>
<accession>G3TNV8</accession>
<evidence type="ECO:0000256" key="10">
    <source>
        <dbReference type="ARBA" id="ARBA00077260"/>
    </source>
</evidence>
<comment type="similarity">
    <text evidence="2">Belongs to the intercrine beta (chemokine CC) family.</text>
</comment>
<feature type="chain" id="PRO_5003455689" description="C-C motif chemokine 25" evidence="11">
    <location>
        <begin position="24"/>
        <end position="136"/>
    </location>
</feature>
<feature type="domain" description="Chemokine interleukin-8-like" evidence="12">
    <location>
        <begin position="27"/>
        <end position="90"/>
    </location>
</feature>
<dbReference type="InterPro" id="IPR001811">
    <property type="entry name" value="Chemokine_IL8-like_dom"/>
</dbReference>
<dbReference type="GO" id="GO:0070098">
    <property type="term" value="P:chemokine-mediated signaling pathway"/>
    <property type="evidence" value="ECO:0007669"/>
    <property type="project" value="TreeGrafter"/>
</dbReference>
<evidence type="ECO:0000256" key="11">
    <source>
        <dbReference type="SAM" id="SignalP"/>
    </source>
</evidence>
<evidence type="ECO:0000313" key="13">
    <source>
        <dbReference type="Ensembl" id="ENSLAFP00000016990.2"/>
    </source>
</evidence>
<keyword evidence="3" id="KW-0145">Chemotaxis</keyword>
<dbReference type="InterPro" id="IPR036048">
    <property type="entry name" value="Interleukin_8-like_sf"/>
</dbReference>
<keyword evidence="5" id="KW-0964">Secreted</keyword>
<dbReference type="OMA" id="RAWAYRI"/>
<dbReference type="GO" id="GO:0061844">
    <property type="term" value="P:antimicrobial humoral immune response mediated by antimicrobial peptide"/>
    <property type="evidence" value="ECO:0007669"/>
    <property type="project" value="TreeGrafter"/>
</dbReference>
<evidence type="ECO:0000256" key="1">
    <source>
        <dbReference type="ARBA" id="ARBA00004613"/>
    </source>
</evidence>
<dbReference type="GO" id="GO:0048245">
    <property type="term" value="P:eosinophil chemotaxis"/>
    <property type="evidence" value="ECO:0007669"/>
    <property type="project" value="TreeGrafter"/>
</dbReference>
<dbReference type="GeneTree" id="ENSGT01010000222539"/>
<comment type="subcellular location">
    <subcellularLocation>
        <location evidence="1">Secreted</location>
    </subcellularLocation>
</comment>
<dbReference type="GO" id="GO:0030335">
    <property type="term" value="P:positive regulation of cell migration"/>
    <property type="evidence" value="ECO:0007669"/>
    <property type="project" value="TreeGrafter"/>
</dbReference>
<evidence type="ECO:0000256" key="2">
    <source>
        <dbReference type="ARBA" id="ARBA00010868"/>
    </source>
</evidence>
<reference evidence="13" key="3">
    <citation type="submission" date="2025-09" db="UniProtKB">
        <authorList>
            <consortium name="Ensembl"/>
        </authorList>
    </citation>
    <scope>IDENTIFICATION</scope>
    <source>
        <strain evidence="13">Isolate ISIS603380</strain>
    </source>
</reference>
<dbReference type="AlphaFoldDB" id="G3TNV8"/>
<dbReference type="GO" id="GO:0005615">
    <property type="term" value="C:extracellular space"/>
    <property type="evidence" value="ECO:0007669"/>
    <property type="project" value="UniProtKB-KW"/>
</dbReference>
<keyword evidence="7" id="KW-1015">Disulfide bond</keyword>
<feature type="signal peptide" evidence="11">
    <location>
        <begin position="1"/>
        <end position="23"/>
    </location>
</feature>
<dbReference type="Pfam" id="PF00048">
    <property type="entry name" value="IL8"/>
    <property type="match status" value="1"/>
</dbReference>
<keyword evidence="6 11" id="KW-0732">Signal</keyword>
<keyword evidence="4" id="KW-0202">Cytokine</keyword>
<dbReference type="STRING" id="9785.ENSLAFP00000016990"/>
<dbReference type="Proteomes" id="UP000007646">
    <property type="component" value="Unassembled WGS sequence"/>
</dbReference>
<evidence type="ECO:0000256" key="9">
    <source>
        <dbReference type="ARBA" id="ARBA00070046"/>
    </source>
</evidence>
<protein>
    <recommendedName>
        <fullName evidence="9">C-C motif chemokine 25</fullName>
    </recommendedName>
    <alternativeName>
        <fullName evidence="10">Small-inducible cytokine A25</fullName>
    </alternativeName>
</protein>
<dbReference type="PANTHER" id="PTHR12015:SF70">
    <property type="entry name" value="C-C MOTIF CHEMOKINE 25"/>
    <property type="match status" value="1"/>
</dbReference>
<evidence type="ECO:0000256" key="7">
    <source>
        <dbReference type="ARBA" id="ARBA00023157"/>
    </source>
</evidence>
<evidence type="ECO:0000256" key="3">
    <source>
        <dbReference type="ARBA" id="ARBA00022500"/>
    </source>
</evidence>
<reference evidence="13 14" key="1">
    <citation type="submission" date="2009-06" db="EMBL/GenBank/DDBJ databases">
        <title>The Genome Sequence of Loxodonta africana (African elephant).</title>
        <authorList>
            <person name="Di Palma F."/>
            <person name="Heiman D."/>
            <person name="Young S."/>
            <person name="Johnson J."/>
            <person name="Lander E.S."/>
            <person name="Lindblad-Toh K."/>
        </authorList>
    </citation>
    <scope>NUCLEOTIDE SEQUENCE [LARGE SCALE GENOMIC DNA]</scope>
    <source>
        <strain evidence="13 14">Isolate ISIS603380</strain>
    </source>
</reference>
<dbReference type="InterPro" id="IPR039809">
    <property type="entry name" value="Chemokine_b/g/d"/>
</dbReference>
<dbReference type="eggNOG" id="ENOG502S8D1">
    <property type="taxonomic scope" value="Eukaryota"/>
</dbReference>
<dbReference type="Gene3D" id="2.40.50.40">
    <property type="match status" value="1"/>
</dbReference>
<dbReference type="GO" id="GO:0006954">
    <property type="term" value="P:inflammatory response"/>
    <property type="evidence" value="ECO:0007669"/>
    <property type="project" value="UniProtKB-KW"/>
</dbReference>
<dbReference type="Ensembl" id="ENSLAFT00000022858.2">
    <property type="protein sequence ID" value="ENSLAFP00000016990.2"/>
    <property type="gene ID" value="ENSLAFG00000022991.2"/>
</dbReference>
<sequence>MNPWLLACLVACFIGVWVPAVHAQGAFEDCCLAYHRHAGRAIVQRAQGYLRQEVSGSCNLPAVIFFFPRRNRKVCGNPQDRWVQNGMKLLDARNKALPKIHKGPLKTRRAGHWGPKTMIPHISRISHTRGAGSFST</sequence>
<reference evidence="13" key="2">
    <citation type="submission" date="2025-08" db="UniProtKB">
        <authorList>
            <consortium name="Ensembl"/>
        </authorList>
    </citation>
    <scope>IDENTIFICATION</scope>
    <source>
        <strain evidence="13">Isolate ISIS603380</strain>
    </source>
</reference>
<evidence type="ECO:0000259" key="12">
    <source>
        <dbReference type="SMART" id="SM00199"/>
    </source>
</evidence>
<evidence type="ECO:0000256" key="6">
    <source>
        <dbReference type="ARBA" id="ARBA00022729"/>
    </source>
</evidence>
<evidence type="ECO:0000256" key="8">
    <source>
        <dbReference type="ARBA" id="ARBA00023198"/>
    </source>
</evidence>
<dbReference type="InParanoid" id="G3TNV8"/>
<dbReference type="SMART" id="SM00199">
    <property type="entry name" value="SCY"/>
    <property type="match status" value="1"/>
</dbReference>
<evidence type="ECO:0000256" key="4">
    <source>
        <dbReference type="ARBA" id="ARBA00022514"/>
    </source>
</evidence>
<proteinExistence type="inferred from homology"/>
<keyword evidence="8" id="KW-0395">Inflammatory response</keyword>
<dbReference type="HOGENOM" id="CLU_113773_0_0_1"/>
<evidence type="ECO:0000256" key="5">
    <source>
        <dbReference type="ARBA" id="ARBA00022525"/>
    </source>
</evidence>
<organism evidence="13 14">
    <name type="scientific">Loxodonta africana</name>
    <name type="common">African elephant</name>
    <dbReference type="NCBI Taxonomy" id="9785"/>
    <lineage>
        <taxon>Eukaryota</taxon>
        <taxon>Metazoa</taxon>
        <taxon>Chordata</taxon>
        <taxon>Craniata</taxon>
        <taxon>Vertebrata</taxon>
        <taxon>Euteleostomi</taxon>
        <taxon>Mammalia</taxon>
        <taxon>Eutheria</taxon>
        <taxon>Afrotheria</taxon>
        <taxon>Proboscidea</taxon>
        <taxon>Elephantidae</taxon>
        <taxon>Loxodonta</taxon>
    </lineage>
</organism>
<dbReference type="SUPFAM" id="SSF54117">
    <property type="entry name" value="Interleukin 8-like chemokines"/>
    <property type="match status" value="1"/>
</dbReference>
<evidence type="ECO:0000313" key="14">
    <source>
        <dbReference type="Proteomes" id="UP000007646"/>
    </source>
</evidence>